<dbReference type="Proteomes" id="UP000610966">
    <property type="component" value="Unassembled WGS sequence"/>
</dbReference>
<dbReference type="AlphaFoldDB" id="A0A8J3W295"/>
<evidence type="ECO:0000313" key="1">
    <source>
        <dbReference type="EMBL" id="GIH72556.1"/>
    </source>
</evidence>
<dbReference type="EMBL" id="BOOG01000054">
    <property type="protein sequence ID" value="GIH72556.1"/>
    <property type="molecule type" value="Genomic_DNA"/>
</dbReference>
<keyword evidence="2" id="KW-1185">Reference proteome</keyword>
<accession>A0A8J3W295</accession>
<sequence length="127" mass="13510">MESPDRRFETPEALSHDEVAEILGRALHDRSREPAAVDALVGIALSDGDRGFVEQCCLEVGTRAAAGSPLLGLAGLCLGHVARRFGSLSDEAIALAEALAARARLDTTDVDGRALDGIEDIRRYLRA</sequence>
<protein>
    <submittedName>
        <fullName evidence="1">Uncharacterized protein</fullName>
    </submittedName>
</protein>
<proteinExistence type="predicted"/>
<comment type="caution">
    <text evidence="1">The sequence shown here is derived from an EMBL/GenBank/DDBJ whole genome shotgun (WGS) entry which is preliminary data.</text>
</comment>
<dbReference type="RefSeq" id="WP_204018218.1">
    <property type="nucleotide sequence ID" value="NZ_BOOG01000054.1"/>
</dbReference>
<organism evidence="1 2">
    <name type="scientific">Sphaerimonospora thailandensis</name>
    <dbReference type="NCBI Taxonomy" id="795644"/>
    <lineage>
        <taxon>Bacteria</taxon>
        <taxon>Bacillati</taxon>
        <taxon>Actinomycetota</taxon>
        <taxon>Actinomycetes</taxon>
        <taxon>Streptosporangiales</taxon>
        <taxon>Streptosporangiaceae</taxon>
        <taxon>Sphaerimonospora</taxon>
    </lineage>
</organism>
<name>A0A8J3W295_9ACTN</name>
<gene>
    <name evidence="1" type="ORF">Mth01_48090</name>
</gene>
<reference evidence="1" key="1">
    <citation type="submission" date="2021-01" db="EMBL/GenBank/DDBJ databases">
        <title>Whole genome shotgun sequence of Sphaerimonospora thailandensis NBRC 107569.</title>
        <authorList>
            <person name="Komaki H."/>
            <person name="Tamura T."/>
        </authorList>
    </citation>
    <scope>NUCLEOTIDE SEQUENCE</scope>
    <source>
        <strain evidence="1">NBRC 107569</strain>
    </source>
</reference>
<evidence type="ECO:0000313" key="2">
    <source>
        <dbReference type="Proteomes" id="UP000610966"/>
    </source>
</evidence>